<dbReference type="NCBIfam" id="TIGR00199">
    <property type="entry name" value="PncC_domain"/>
    <property type="match status" value="1"/>
</dbReference>
<dbReference type="Pfam" id="PF02464">
    <property type="entry name" value="CinA"/>
    <property type="match status" value="1"/>
</dbReference>
<keyword evidence="3" id="KW-1185">Reference proteome</keyword>
<gene>
    <name evidence="2" type="ORF">GCM10009676_02670</name>
</gene>
<organism evidence="2 3">
    <name type="scientific">Prauserella halophila</name>
    <dbReference type="NCBI Taxonomy" id="185641"/>
    <lineage>
        <taxon>Bacteria</taxon>
        <taxon>Bacillati</taxon>
        <taxon>Actinomycetota</taxon>
        <taxon>Actinomycetes</taxon>
        <taxon>Pseudonocardiales</taxon>
        <taxon>Pseudonocardiaceae</taxon>
        <taxon>Prauserella</taxon>
    </lineage>
</organism>
<sequence length="165" mass="16271">MTGTGDVVTGEPGVPRRVVDLLAAAGQTVAAAESLTAGLVCATLAEVPGASAVLRGGLVVYATDLKHELAGVPASLLEAEGAVHPEVAAQLADGVRRRCRADWGIGLTGVAGPAAQDGVAPGTVHVAVCGPDGRHARTLELSGDRDAVRTGAACGALALLVEQLG</sequence>
<accession>A0ABN1VYA7</accession>
<dbReference type="InterPro" id="IPR008136">
    <property type="entry name" value="CinA_C"/>
</dbReference>
<dbReference type="Gene3D" id="3.90.950.20">
    <property type="entry name" value="CinA-like"/>
    <property type="match status" value="1"/>
</dbReference>
<reference evidence="2 3" key="1">
    <citation type="journal article" date="2019" name="Int. J. Syst. Evol. Microbiol.">
        <title>The Global Catalogue of Microorganisms (GCM) 10K type strain sequencing project: providing services to taxonomists for standard genome sequencing and annotation.</title>
        <authorList>
            <consortium name="The Broad Institute Genomics Platform"/>
            <consortium name="The Broad Institute Genome Sequencing Center for Infectious Disease"/>
            <person name="Wu L."/>
            <person name="Ma J."/>
        </authorList>
    </citation>
    <scope>NUCLEOTIDE SEQUENCE [LARGE SCALE GENOMIC DNA]</scope>
    <source>
        <strain evidence="2 3">JCM 13023</strain>
    </source>
</reference>
<dbReference type="Proteomes" id="UP001500653">
    <property type="component" value="Unassembled WGS sequence"/>
</dbReference>
<proteinExistence type="predicted"/>
<comment type="caution">
    <text evidence="2">The sequence shown here is derived from an EMBL/GenBank/DDBJ whole genome shotgun (WGS) entry which is preliminary data.</text>
</comment>
<feature type="domain" description="CinA C-terminal" evidence="1">
    <location>
        <begin position="16"/>
        <end position="163"/>
    </location>
</feature>
<protein>
    <submittedName>
        <fullName evidence="2">CinA family protein</fullName>
    </submittedName>
</protein>
<evidence type="ECO:0000313" key="2">
    <source>
        <dbReference type="EMBL" id="GAA1224551.1"/>
    </source>
</evidence>
<dbReference type="InterPro" id="IPR036653">
    <property type="entry name" value="CinA-like_C"/>
</dbReference>
<evidence type="ECO:0000313" key="3">
    <source>
        <dbReference type="Proteomes" id="UP001500653"/>
    </source>
</evidence>
<dbReference type="SUPFAM" id="SSF142433">
    <property type="entry name" value="CinA-like"/>
    <property type="match status" value="1"/>
</dbReference>
<evidence type="ECO:0000259" key="1">
    <source>
        <dbReference type="Pfam" id="PF02464"/>
    </source>
</evidence>
<name>A0ABN1VYA7_9PSEU</name>
<dbReference type="EMBL" id="BAAALN010000001">
    <property type="protein sequence ID" value="GAA1224551.1"/>
    <property type="molecule type" value="Genomic_DNA"/>
</dbReference>